<dbReference type="SUPFAM" id="SSF52821">
    <property type="entry name" value="Rhodanese/Cell cycle control phosphatase"/>
    <property type="match status" value="1"/>
</dbReference>
<dbReference type="AlphaFoldDB" id="A0A934HXF4"/>
<protein>
    <submittedName>
        <fullName evidence="3">tRNA 2-selenouridine(34) synthase MnmH</fullName>
    </submittedName>
</protein>
<dbReference type="PANTHER" id="PTHR30401">
    <property type="entry name" value="TRNA 2-SELENOURIDINE SYNTHASE"/>
    <property type="match status" value="1"/>
</dbReference>
<accession>A0A934HXF4</accession>
<dbReference type="PROSITE" id="PS50206">
    <property type="entry name" value="RHODANESE_3"/>
    <property type="match status" value="1"/>
</dbReference>
<reference evidence="3" key="1">
    <citation type="submission" date="2020-12" db="EMBL/GenBank/DDBJ databases">
        <title>Clostridium thailandense sp. nov., a novel acetogenic bacterium isolated from peat land soil in Thailand.</title>
        <authorList>
            <person name="Chaikitkaew S."/>
            <person name="Birkeland N.K."/>
        </authorList>
    </citation>
    <scope>NUCLEOTIDE SEQUENCE</scope>
    <source>
        <strain evidence="3">DSM 17425</strain>
    </source>
</reference>
<evidence type="ECO:0000256" key="1">
    <source>
        <dbReference type="ARBA" id="ARBA00023266"/>
    </source>
</evidence>
<name>A0A934HXF4_9CLOT</name>
<comment type="caution">
    <text evidence="3">The sequence shown here is derived from an EMBL/GenBank/DDBJ whole genome shotgun (WGS) entry which is preliminary data.</text>
</comment>
<keyword evidence="4" id="KW-1185">Reference proteome</keyword>
<evidence type="ECO:0000313" key="4">
    <source>
        <dbReference type="Proteomes" id="UP000622687"/>
    </source>
</evidence>
<evidence type="ECO:0000313" key="3">
    <source>
        <dbReference type="EMBL" id="MBI6872767.1"/>
    </source>
</evidence>
<dbReference type="RefSeq" id="WP_211142262.1">
    <property type="nucleotide sequence ID" value="NZ_JAEEGB010000008.1"/>
</dbReference>
<dbReference type="NCBIfam" id="NF008752">
    <property type="entry name" value="PRK11784.1-4"/>
    <property type="match status" value="1"/>
</dbReference>
<dbReference type="Proteomes" id="UP000622687">
    <property type="component" value="Unassembled WGS sequence"/>
</dbReference>
<dbReference type="NCBIfam" id="NF008750">
    <property type="entry name" value="PRK11784.1-2"/>
    <property type="match status" value="1"/>
</dbReference>
<dbReference type="PANTHER" id="PTHR30401:SF0">
    <property type="entry name" value="TRNA 2-SELENOURIDINE SYNTHASE"/>
    <property type="match status" value="1"/>
</dbReference>
<dbReference type="Pfam" id="PF00581">
    <property type="entry name" value="Rhodanese"/>
    <property type="match status" value="1"/>
</dbReference>
<dbReference type="GO" id="GO:0043828">
    <property type="term" value="F:tRNA 2-selenouridine synthase activity"/>
    <property type="evidence" value="ECO:0007669"/>
    <property type="project" value="InterPro"/>
</dbReference>
<dbReference type="InterPro" id="IPR058840">
    <property type="entry name" value="AAA_SelU"/>
</dbReference>
<dbReference type="Pfam" id="PF26341">
    <property type="entry name" value="AAA_SelU"/>
    <property type="match status" value="1"/>
</dbReference>
<feature type="domain" description="Rhodanese" evidence="2">
    <location>
        <begin position="15"/>
        <end position="137"/>
    </location>
</feature>
<gene>
    <name evidence="3" type="primary">mnmH</name>
    <name evidence="3" type="ORF">I6U51_08575</name>
</gene>
<dbReference type="Gene3D" id="3.40.50.300">
    <property type="entry name" value="P-loop containing nucleotide triphosphate hydrolases"/>
    <property type="match status" value="1"/>
</dbReference>
<dbReference type="GO" id="GO:0002098">
    <property type="term" value="P:tRNA wobble uridine modification"/>
    <property type="evidence" value="ECO:0007669"/>
    <property type="project" value="InterPro"/>
</dbReference>
<organism evidence="3 4">
    <name type="scientific">Clostridium aciditolerans</name>
    <dbReference type="NCBI Taxonomy" id="339861"/>
    <lineage>
        <taxon>Bacteria</taxon>
        <taxon>Bacillati</taxon>
        <taxon>Bacillota</taxon>
        <taxon>Clostridia</taxon>
        <taxon>Eubacteriales</taxon>
        <taxon>Clostridiaceae</taxon>
        <taxon>Clostridium</taxon>
    </lineage>
</organism>
<dbReference type="InterPro" id="IPR036873">
    <property type="entry name" value="Rhodanese-like_dom_sf"/>
</dbReference>
<keyword evidence="1" id="KW-0711">Selenium</keyword>
<proteinExistence type="predicted"/>
<dbReference type="SUPFAM" id="SSF52540">
    <property type="entry name" value="P-loop containing nucleoside triphosphate hydrolases"/>
    <property type="match status" value="1"/>
</dbReference>
<dbReference type="SMART" id="SM00450">
    <property type="entry name" value="RHOD"/>
    <property type="match status" value="1"/>
</dbReference>
<dbReference type="EMBL" id="JAEEGB010000008">
    <property type="protein sequence ID" value="MBI6872767.1"/>
    <property type="molecule type" value="Genomic_DNA"/>
</dbReference>
<evidence type="ECO:0000259" key="2">
    <source>
        <dbReference type="PROSITE" id="PS50206"/>
    </source>
</evidence>
<dbReference type="NCBIfam" id="TIGR03167">
    <property type="entry name" value="tRNA_sel_U_synt"/>
    <property type="match status" value="1"/>
</dbReference>
<dbReference type="InterPro" id="IPR027417">
    <property type="entry name" value="P-loop_NTPase"/>
</dbReference>
<sequence>MIKTIEYSQVEKNDIENKYVLVDVRSPKEFSESTIPGAVNVPLFTNEQRELIGTVYVRESIEKAKKIGVEAASKNLPGIYDKINELNKNYKGLVFFCARGGMRSSSVVGFVEALGVRAFKLEKGYKGYRAYINEQLPCTVRDIKFVVIHGNTGVGKTNILKRLEEQGHDILDLEGYANHRGSLLGSVGLGEQNSQKQFESLVYDKLKNRKSNIVFVEGESRRIGKIMIPDYIFDSMKSGEHIKVTADIDLRVKNILADYVQNDNSELIESLNKLRKYISEKNIDKYIGEVSKKNYEYVIRELMIKYYDPMYENNKYDFRLTLEHKDIDETCNVIVDWAKSNLEF</sequence>
<dbReference type="Gene3D" id="3.40.250.10">
    <property type="entry name" value="Rhodanese-like domain"/>
    <property type="match status" value="1"/>
</dbReference>
<dbReference type="InterPro" id="IPR017582">
    <property type="entry name" value="SelU"/>
</dbReference>
<dbReference type="InterPro" id="IPR001763">
    <property type="entry name" value="Rhodanese-like_dom"/>
</dbReference>